<protein>
    <recommendedName>
        <fullName evidence="1">ApeA N-terminal domain-containing protein</fullName>
    </recommendedName>
</protein>
<keyword evidence="3" id="KW-1185">Reference proteome</keyword>
<dbReference type="OrthoDB" id="3360192at2"/>
<dbReference type="AlphaFoldDB" id="A0A1C5H9V6"/>
<evidence type="ECO:0000313" key="3">
    <source>
        <dbReference type="Proteomes" id="UP000198226"/>
    </source>
</evidence>
<evidence type="ECO:0000313" key="2">
    <source>
        <dbReference type="EMBL" id="SCG42816.1"/>
    </source>
</evidence>
<dbReference type="InterPro" id="IPR041223">
    <property type="entry name" value="ApeA_NTD"/>
</dbReference>
<dbReference type="RefSeq" id="WP_157517619.1">
    <property type="nucleotide sequence ID" value="NZ_LRMV01000160.1"/>
</dbReference>
<sequence length="459" mass="50645">MSQPILNPGEKRTGVFIHAKDDELPCVVGAVWVDSKLGVLAEIPYIGFGAEQFKVPRQWFGDEKPPENLLFRSEDLRISLFGCRVARIVQGAYLDIGRLRAREAVLQERSGLVDDELRVVKLSSHIDGLAEWSGMSSVVWERERSENTRERTVRIAYKVESMQGISWLQGAARMRLVTHWGQSGAGGRGINISDETVLESRFQEPQPVSRHLAEHRKFRDLLSLILGSGSYFTRHTIRDHRFAVRTLDGKIYGADEVGILVAGTVADHYKVGVGGKSSDWPVLPLPALSSQSLAWWAGEYERSRRFVVPAVSMIQRSSVFAEDKVINSSMSIEALGGVLGGAVGEAGLPATATYFYRVLDSISIDSGPVAESLVDLARALAHTYNDIKHADRGDFPDGLIVIHAARLSLMVARLAIINRVPGAGTLVAKFVHSWPVRRILERMRADGIEVKSGRFVIVS</sequence>
<name>A0A1C5H9V6_9ACTN</name>
<proteinExistence type="predicted"/>
<gene>
    <name evidence="2" type="ORF">GA0070623_0939</name>
</gene>
<dbReference type="EMBL" id="LT607752">
    <property type="protein sequence ID" value="SCG42816.1"/>
    <property type="molecule type" value="Genomic_DNA"/>
</dbReference>
<organism evidence="2 3">
    <name type="scientific">Micromonospora rifamycinica</name>
    <dbReference type="NCBI Taxonomy" id="291594"/>
    <lineage>
        <taxon>Bacteria</taxon>
        <taxon>Bacillati</taxon>
        <taxon>Actinomycetota</taxon>
        <taxon>Actinomycetes</taxon>
        <taxon>Micromonosporales</taxon>
        <taxon>Micromonosporaceae</taxon>
        <taxon>Micromonospora</taxon>
    </lineage>
</organism>
<dbReference type="Pfam" id="PF18862">
    <property type="entry name" value="ApeA_NTD1"/>
    <property type="match status" value="1"/>
</dbReference>
<reference evidence="3" key="1">
    <citation type="submission" date="2016-06" db="EMBL/GenBank/DDBJ databases">
        <authorList>
            <person name="Varghese N."/>
            <person name="Submissions Spin"/>
        </authorList>
    </citation>
    <scope>NUCLEOTIDE SEQUENCE [LARGE SCALE GENOMIC DNA]</scope>
    <source>
        <strain evidence="3">DSM 44983</strain>
    </source>
</reference>
<evidence type="ECO:0000259" key="1">
    <source>
        <dbReference type="Pfam" id="PF18862"/>
    </source>
</evidence>
<dbReference type="Proteomes" id="UP000198226">
    <property type="component" value="Chromosome I"/>
</dbReference>
<feature type="domain" description="ApeA N-terminal" evidence="1">
    <location>
        <begin position="75"/>
        <end position="234"/>
    </location>
</feature>
<accession>A0A1C5H9V6</accession>